<organism evidence="4">
    <name type="scientific">mine drainage metagenome</name>
    <dbReference type="NCBI Taxonomy" id="410659"/>
    <lineage>
        <taxon>unclassified sequences</taxon>
        <taxon>metagenomes</taxon>
        <taxon>ecological metagenomes</taxon>
    </lineage>
</organism>
<dbReference type="Pfam" id="PF00881">
    <property type="entry name" value="Nitroreductase"/>
    <property type="match status" value="2"/>
</dbReference>
<dbReference type="SUPFAM" id="SSF55469">
    <property type="entry name" value="FMN-dependent nitroreductase-like"/>
    <property type="match status" value="1"/>
</dbReference>
<evidence type="ECO:0000313" key="4">
    <source>
        <dbReference type="EMBL" id="CBI08628.1"/>
    </source>
</evidence>
<dbReference type="PANTHER" id="PTHR43673">
    <property type="entry name" value="NAD(P)H NITROREDUCTASE YDGI-RELATED"/>
    <property type="match status" value="1"/>
</dbReference>
<dbReference type="AlphaFoldDB" id="E6QN07"/>
<evidence type="ECO:0000256" key="2">
    <source>
        <dbReference type="ARBA" id="ARBA00023002"/>
    </source>
</evidence>
<gene>
    <name evidence="4" type="ORF">CARN6_2112</name>
</gene>
<comment type="caution">
    <text evidence="4">The sequence shown here is derived from an EMBL/GenBank/DDBJ whole genome shotgun (WGS) entry which is preliminary data.</text>
</comment>
<dbReference type="InterPro" id="IPR000415">
    <property type="entry name" value="Nitroreductase-like"/>
</dbReference>
<feature type="domain" description="Nitroreductase" evidence="3">
    <location>
        <begin position="23"/>
        <end position="66"/>
    </location>
</feature>
<accession>E6QN07</accession>
<keyword evidence="2" id="KW-0560">Oxidoreductase</keyword>
<sequence>MILSAAEAHARKKAPVEGLLPAIAERWSPRAFTSQPVKSDDLRIILEAARWAASSNNEQPWRFFVGLNGTEAYVKIASTLVPFNHAWASSVPVLILPIAAKNAANRKPNHYALYDLGQAVAQMNIQATALGLATHSMGGFDRDAARQAFALTEDEYQLGAVIALGFQAAPDTLDQPLLEREFAPRERKPLSEIALTALNTPFLL</sequence>
<proteinExistence type="inferred from homology"/>
<reference evidence="4" key="1">
    <citation type="submission" date="2009-10" db="EMBL/GenBank/DDBJ databases">
        <title>Diversity of trophic interactions inside an arsenic-rich microbial ecosystem.</title>
        <authorList>
            <person name="Bertin P.N."/>
            <person name="Heinrich-Salmeron A."/>
            <person name="Pelletier E."/>
            <person name="Goulhen-Chollet F."/>
            <person name="Arsene-Ploetze F."/>
            <person name="Gallien S."/>
            <person name="Calteau A."/>
            <person name="Vallenet D."/>
            <person name="Casiot C."/>
            <person name="Chane-Woon-Ming B."/>
            <person name="Giloteaux L."/>
            <person name="Barakat M."/>
            <person name="Bonnefoy V."/>
            <person name="Bruneel O."/>
            <person name="Chandler M."/>
            <person name="Cleiss J."/>
            <person name="Duran R."/>
            <person name="Elbaz-Poulichet F."/>
            <person name="Fonknechten N."/>
            <person name="Lauga B."/>
            <person name="Mornico D."/>
            <person name="Ortet P."/>
            <person name="Schaeffer C."/>
            <person name="Siguier P."/>
            <person name="Alexander Thil Smith A."/>
            <person name="Van Dorsselaer A."/>
            <person name="Weissenbach J."/>
            <person name="Medigue C."/>
            <person name="Le Paslier D."/>
        </authorList>
    </citation>
    <scope>NUCLEOTIDE SEQUENCE</scope>
</reference>
<comment type="similarity">
    <text evidence="1">Belongs to the nitroreductase family.</text>
</comment>
<evidence type="ECO:0000256" key="1">
    <source>
        <dbReference type="ARBA" id="ARBA00007118"/>
    </source>
</evidence>
<feature type="domain" description="Nitroreductase" evidence="3">
    <location>
        <begin position="86"/>
        <end position="165"/>
    </location>
</feature>
<dbReference type="GO" id="GO:0016491">
    <property type="term" value="F:oxidoreductase activity"/>
    <property type="evidence" value="ECO:0007669"/>
    <property type="project" value="UniProtKB-KW"/>
</dbReference>
<dbReference type="InterPro" id="IPR029479">
    <property type="entry name" value="Nitroreductase"/>
</dbReference>
<dbReference type="PANTHER" id="PTHR43673:SF10">
    <property type="entry name" value="NADH DEHYDROGENASE_NAD(P)H NITROREDUCTASE XCC3605-RELATED"/>
    <property type="match status" value="1"/>
</dbReference>
<dbReference type="CDD" id="cd02138">
    <property type="entry name" value="TdsD-like"/>
    <property type="match status" value="1"/>
</dbReference>
<evidence type="ECO:0000259" key="3">
    <source>
        <dbReference type="Pfam" id="PF00881"/>
    </source>
</evidence>
<name>E6QN07_9ZZZZ</name>
<dbReference type="EMBL" id="CABQ01000243">
    <property type="protein sequence ID" value="CBI08628.1"/>
    <property type="molecule type" value="Genomic_DNA"/>
</dbReference>
<dbReference type="Gene3D" id="3.40.109.10">
    <property type="entry name" value="NADH Oxidase"/>
    <property type="match status" value="1"/>
</dbReference>
<protein>
    <submittedName>
        <fullName evidence="4">Nitroreductase</fullName>
    </submittedName>
</protein>